<dbReference type="PANTHER" id="PTHR38664">
    <property type="entry name" value="SLR0058 PROTEIN"/>
    <property type="match status" value="1"/>
</dbReference>
<keyword evidence="3" id="KW-1185">Reference proteome</keyword>
<dbReference type="Proteomes" id="UP000295293">
    <property type="component" value="Unassembled WGS sequence"/>
</dbReference>
<protein>
    <submittedName>
        <fullName evidence="2">Poly(Hydroxyalkanoate) granule-associated protein</fullName>
    </submittedName>
</protein>
<reference evidence="2 3" key="1">
    <citation type="submission" date="2019-03" db="EMBL/GenBank/DDBJ databases">
        <title>Genomic Encyclopedia of Type Strains, Phase IV (KMG-IV): sequencing the most valuable type-strain genomes for metagenomic binning, comparative biology and taxonomic classification.</title>
        <authorList>
            <person name="Goeker M."/>
        </authorList>
    </citation>
    <scope>NUCLEOTIDE SEQUENCE [LARGE SCALE GENOMIC DNA]</scope>
    <source>
        <strain evidence="2 3">DSM 21667</strain>
    </source>
</reference>
<evidence type="ECO:0000313" key="3">
    <source>
        <dbReference type="Proteomes" id="UP000295293"/>
    </source>
</evidence>
<dbReference type="NCBIfam" id="TIGR01837">
    <property type="entry name" value="PHA_granule_1"/>
    <property type="match status" value="1"/>
</dbReference>
<accession>A0A4R6YND2</accession>
<dbReference type="InterPro" id="IPR008769">
    <property type="entry name" value="PhaF_PhaI"/>
</dbReference>
<name>A0A4R6YND2_9GAMM</name>
<organism evidence="2 3">
    <name type="scientific">Tahibacter aquaticus</name>
    <dbReference type="NCBI Taxonomy" id="520092"/>
    <lineage>
        <taxon>Bacteria</taxon>
        <taxon>Pseudomonadati</taxon>
        <taxon>Pseudomonadota</taxon>
        <taxon>Gammaproteobacteria</taxon>
        <taxon>Lysobacterales</taxon>
        <taxon>Rhodanobacteraceae</taxon>
        <taxon>Tahibacter</taxon>
    </lineage>
</organism>
<feature type="compositionally biased region" description="Low complexity" evidence="1">
    <location>
        <begin position="142"/>
        <end position="162"/>
    </location>
</feature>
<dbReference type="PANTHER" id="PTHR38664:SF1">
    <property type="entry name" value="SLR0058 PROTEIN"/>
    <property type="match status" value="1"/>
</dbReference>
<feature type="region of interest" description="Disordered" evidence="1">
    <location>
        <begin position="139"/>
        <end position="176"/>
    </location>
</feature>
<gene>
    <name evidence="2" type="ORF">DFR29_11753</name>
</gene>
<evidence type="ECO:0000313" key="2">
    <source>
        <dbReference type="EMBL" id="TDR39148.1"/>
    </source>
</evidence>
<sequence>MSKPKLKSKGKAQSAPKSADNLGKSIMDSAQQIWLAGLGAFAKAQEEGTKLFDTLVREGVSLEQKTRKLALGKADSVRDAVETGVSQVKERTQETWDKLEKVFEDRVSRAMGKLGVPGRKELNEIAERVEELSREVRKLKPARAAAAADSAKPTAAKSAAAPKAKRQPKAKPSAAE</sequence>
<dbReference type="AlphaFoldDB" id="A0A4R6YND2"/>
<evidence type="ECO:0000256" key="1">
    <source>
        <dbReference type="SAM" id="MobiDB-lite"/>
    </source>
</evidence>
<dbReference type="OrthoDB" id="5801582at2"/>
<feature type="compositionally biased region" description="Basic residues" evidence="1">
    <location>
        <begin position="1"/>
        <end position="10"/>
    </location>
</feature>
<comment type="caution">
    <text evidence="2">The sequence shown here is derived from an EMBL/GenBank/DDBJ whole genome shotgun (WGS) entry which is preliminary data.</text>
</comment>
<dbReference type="Pfam" id="PF05597">
    <property type="entry name" value="Phasin"/>
    <property type="match status" value="1"/>
</dbReference>
<dbReference type="RefSeq" id="WP_133821003.1">
    <property type="nucleotide sequence ID" value="NZ_SNZH01000017.1"/>
</dbReference>
<proteinExistence type="predicted"/>
<feature type="region of interest" description="Disordered" evidence="1">
    <location>
        <begin position="1"/>
        <end position="23"/>
    </location>
</feature>
<dbReference type="EMBL" id="SNZH01000017">
    <property type="protein sequence ID" value="TDR39148.1"/>
    <property type="molecule type" value="Genomic_DNA"/>
</dbReference>